<name>A0A0G0GV26_9BACT</name>
<dbReference type="AlphaFoldDB" id="A0A0G0GV26"/>
<proteinExistence type="predicted"/>
<evidence type="ECO:0008006" key="4">
    <source>
        <dbReference type="Google" id="ProtNLM"/>
    </source>
</evidence>
<organism evidence="2 3">
    <name type="scientific">Candidatus Nomurabacteria bacterium GW2011_GWA1_37_20</name>
    <dbReference type="NCBI Taxonomy" id="1618729"/>
    <lineage>
        <taxon>Bacteria</taxon>
        <taxon>Candidatus Nomuraibacteriota</taxon>
    </lineage>
</organism>
<evidence type="ECO:0000313" key="3">
    <source>
        <dbReference type="Proteomes" id="UP000034701"/>
    </source>
</evidence>
<keyword evidence="1" id="KW-0812">Transmembrane</keyword>
<gene>
    <name evidence="2" type="ORF">US45_C0002G0014</name>
</gene>
<keyword evidence="1" id="KW-1133">Transmembrane helix</keyword>
<feature type="transmembrane region" description="Helical" evidence="1">
    <location>
        <begin position="26"/>
        <end position="47"/>
    </location>
</feature>
<keyword evidence="1" id="KW-0472">Membrane</keyword>
<accession>A0A0G0GV26</accession>
<dbReference type="EMBL" id="LBTA01000002">
    <property type="protein sequence ID" value="KKQ33937.1"/>
    <property type="molecule type" value="Genomic_DNA"/>
</dbReference>
<sequence>MREINLKSNNMYAKSASILNNSTEKYILNIIFFSFGAFALLYILFLGNMVKNIIDRRSFEIDARSLSSEVQNLEVTYLSMSNNIDLAFSYSMGFKSFEETKTTFATRKSLSYVSKDKPLSFEQSEPFGNIKIVQNDL</sequence>
<reference evidence="2 3" key="1">
    <citation type="journal article" date="2015" name="Nature">
        <title>rRNA introns, odd ribosomes, and small enigmatic genomes across a large radiation of phyla.</title>
        <authorList>
            <person name="Brown C.T."/>
            <person name="Hug L.A."/>
            <person name="Thomas B.C."/>
            <person name="Sharon I."/>
            <person name="Castelle C.J."/>
            <person name="Singh A."/>
            <person name="Wilkins M.J."/>
            <person name="Williams K.H."/>
            <person name="Banfield J.F."/>
        </authorList>
    </citation>
    <scope>NUCLEOTIDE SEQUENCE [LARGE SCALE GENOMIC DNA]</scope>
</reference>
<evidence type="ECO:0000256" key="1">
    <source>
        <dbReference type="SAM" id="Phobius"/>
    </source>
</evidence>
<comment type="caution">
    <text evidence="2">The sequence shown here is derived from an EMBL/GenBank/DDBJ whole genome shotgun (WGS) entry which is preliminary data.</text>
</comment>
<dbReference type="Proteomes" id="UP000034701">
    <property type="component" value="Unassembled WGS sequence"/>
</dbReference>
<protein>
    <recommendedName>
        <fullName evidence="4">Cell division protein FtsL</fullName>
    </recommendedName>
</protein>
<evidence type="ECO:0000313" key="2">
    <source>
        <dbReference type="EMBL" id="KKQ33937.1"/>
    </source>
</evidence>